<gene>
    <name evidence="2" type="ORF">M408DRAFT_16393</name>
</gene>
<name>A0A0C3B9U5_SERVB</name>
<dbReference type="HOGENOM" id="CLU_047855_0_0_1"/>
<dbReference type="Proteomes" id="UP000054097">
    <property type="component" value="Unassembled WGS sequence"/>
</dbReference>
<dbReference type="Gene3D" id="1.10.238.10">
    <property type="entry name" value="EF-hand"/>
    <property type="match status" value="1"/>
</dbReference>
<keyword evidence="3" id="KW-1185">Reference proteome</keyword>
<dbReference type="EMBL" id="KN824294">
    <property type="protein sequence ID" value="KIM28216.1"/>
    <property type="molecule type" value="Genomic_DNA"/>
</dbReference>
<reference evidence="2 3" key="1">
    <citation type="submission" date="2014-04" db="EMBL/GenBank/DDBJ databases">
        <authorList>
            <consortium name="DOE Joint Genome Institute"/>
            <person name="Kuo A."/>
            <person name="Zuccaro A."/>
            <person name="Kohler A."/>
            <person name="Nagy L.G."/>
            <person name="Floudas D."/>
            <person name="Copeland A."/>
            <person name="Barry K.W."/>
            <person name="Cichocki N."/>
            <person name="Veneault-Fourrey C."/>
            <person name="LaButti K."/>
            <person name="Lindquist E.A."/>
            <person name="Lipzen A."/>
            <person name="Lundell T."/>
            <person name="Morin E."/>
            <person name="Murat C."/>
            <person name="Sun H."/>
            <person name="Tunlid A."/>
            <person name="Henrissat B."/>
            <person name="Grigoriev I.V."/>
            <person name="Hibbett D.S."/>
            <person name="Martin F."/>
            <person name="Nordberg H.P."/>
            <person name="Cantor M.N."/>
            <person name="Hua S.X."/>
        </authorList>
    </citation>
    <scope>NUCLEOTIDE SEQUENCE [LARGE SCALE GENOMIC DNA]</scope>
    <source>
        <strain evidence="2 3">MAFF 305830</strain>
    </source>
</reference>
<organism evidence="2 3">
    <name type="scientific">Serendipita vermifera MAFF 305830</name>
    <dbReference type="NCBI Taxonomy" id="933852"/>
    <lineage>
        <taxon>Eukaryota</taxon>
        <taxon>Fungi</taxon>
        <taxon>Dikarya</taxon>
        <taxon>Basidiomycota</taxon>
        <taxon>Agaricomycotina</taxon>
        <taxon>Agaricomycetes</taxon>
        <taxon>Sebacinales</taxon>
        <taxon>Serendipitaceae</taxon>
        <taxon>Serendipita</taxon>
    </lineage>
</organism>
<protein>
    <recommendedName>
        <fullName evidence="4">EF-hand domain-containing protein</fullName>
    </recommendedName>
</protein>
<reference evidence="3" key="2">
    <citation type="submission" date="2015-01" db="EMBL/GenBank/DDBJ databases">
        <title>Evolutionary Origins and Diversification of the Mycorrhizal Mutualists.</title>
        <authorList>
            <consortium name="DOE Joint Genome Institute"/>
            <consortium name="Mycorrhizal Genomics Consortium"/>
            <person name="Kohler A."/>
            <person name="Kuo A."/>
            <person name="Nagy L.G."/>
            <person name="Floudas D."/>
            <person name="Copeland A."/>
            <person name="Barry K.W."/>
            <person name="Cichocki N."/>
            <person name="Veneault-Fourrey C."/>
            <person name="LaButti K."/>
            <person name="Lindquist E.A."/>
            <person name="Lipzen A."/>
            <person name="Lundell T."/>
            <person name="Morin E."/>
            <person name="Murat C."/>
            <person name="Riley R."/>
            <person name="Ohm R."/>
            <person name="Sun H."/>
            <person name="Tunlid A."/>
            <person name="Henrissat B."/>
            <person name="Grigoriev I.V."/>
            <person name="Hibbett D.S."/>
            <person name="Martin F."/>
        </authorList>
    </citation>
    <scope>NUCLEOTIDE SEQUENCE [LARGE SCALE GENOMIC DNA]</scope>
    <source>
        <strain evidence="3">MAFF 305830</strain>
    </source>
</reference>
<evidence type="ECO:0000256" key="1">
    <source>
        <dbReference type="SAM" id="MobiDB-lite"/>
    </source>
</evidence>
<evidence type="ECO:0000313" key="3">
    <source>
        <dbReference type="Proteomes" id="UP000054097"/>
    </source>
</evidence>
<proteinExistence type="predicted"/>
<evidence type="ECO:0008006" key="4">
    <source>
        <dbReference type="Google" id="ProtNLM"/>
    </source>
</evidence>
<dbReference type="SUPFAM" id="SSF47473">
    <property type="entry name" value="EF-hand"/>
    <property type="match status" value="1"/>
</dbReference>
<feature type="region of interest" description="Disordered" evidence="1">
    <location>
        <begin position="95"/>
        <end position="195"/>
    </location>
</feature>
<dbReference type="AlphaFoldDB" id="A0A0C3B9U5"/>
<dbReference type="InterPro" id="IPR011992">
    <property type="entry name" value="EF-hand-dom_pair"/>
</dbReference>
<dbReference type="OrthoDB" id="2530165at2759"/>
<feature type="compositionally biased region" description="Acidic residues" evidence="1">
    <location>
        <begin position="133"/>
        <end position="149"/>
    </location>
</feature>
<sequence length="273" mass="29770">MISAGGGGFIPSSPPAGGFIVEDDKPSQLQEQSAATHIPLAKIPTALQILDLPPADEEVLAIFRNAAGGWNGSSDGNEGVSRKDWISVCSILLSQQDPPDASSEDELMRDGSQPQEQSSADDSDGYRDPEEHDWVDEEGSGDEDGDSDDYVQPSKKVTPKKGKGKAEAPTRASKGKKRSKIYSEDEEEVPKSMTRRQKAACREAFALFFPDVEDKDLDSQRIMIKDIVRVSPLVKETITAEEVMEMLTEFSTSPDKSVSLSDFERIMMVAKLA</sequence>
<accession>A0A0C3B9U5</accession>
<evidence type="ECO:0000313" key="2">
    <source>
        <dbReference type="EMBL" id="KIM28216.1"/>
    </source>
</evidence>